<dbReference type="InParanoid" id="A0A545AQK8"/>
<accession>A0A545AQK8</accession>
<proteinExistence type="predicted"/>
<keyword evidence="3" id="KW-1185">Reference proteome</keyword>
<dbReference type="AlphaFoldDB" id="A0A545AQK8"/>
<gene>
    <name evidence="2" type="ORF">FL583_18385</name>
</gene>
<dbReference type="PROSITE" id="PS51257">
    <property type="entry name" value="PROKAR_LIPOPROTEIN"/>
    <property type="match status" value="1"/>
</dbReference>
<evidence type="ECO:0000313" key="2">
    <source>
        <dbReference type="EMBL" id="TQS43604.1"/>
    </source>
</evidence>
<comment type="caution">
    <text evidence="2">The sequence shown here is derived from an EMBL/GenBank/DDBJ whole genome shotgun (WGS) entry which is preliminary data.</text>
</comment>
<sequence>MTTRTLPLLCALLVLLVGAGCSGKDSPGEKESTVPVRSPEVVQNAVAALAETLPAALGSTGPLSGNAPRVTPCADTESGPFYVQGAYQVVLPEERHRPALTRLRDRWIAAGWTKVAYRPFGAAGTRAELSGISPDEHFDVRITSGTPPRGFAVIVISPCFSAG</sequence>
<dbReference type="RefSeq" id="WP_142705905.1">
    <property type="nucleotide sequence ID" value="NZ_VIRS01000012.1"/>
</dbReference>
<organism evidence="2 3">
    <name type="scientific">Cryptosporangium phraense</name>
    <dbReference type="NCBI Taxonomy" id="2593070"/>
    <lineage>
        <taxon>Bacteria</taxon>
        <taxon>Bacillati</taxon>
        <taxon>Actinomycetota</taxon>
        <taxon>Actinomycetes</taxon>
        <taxon>Cryptosporangiales</taxon>
        <taxon>Cryptosporangiaceae</taxon>
        <taxon>Cryptosporangium</taxon>
    </lineage>
</organism>
<dbReference type="OrthoDB" id="3399276at2"/>
<evidence type="ECO:0000313" key="3">
    <source>
        <dbReference type="Proteomes" id="UP000317982"/>
    </source>
</evidence>
<reference evidence="2 3" key="1">
    <citation type="submission" date="2019-07" db="EMBL/GenBank/DDBJ databases">
        <title>Cryptosporangium phraense sp. nov., isolated from plant litter.</title>
        <authorList>
            <person name="Suriyachadkun C."/>
        </authorList>
    </citation>
    <scope>NUCLEOTIDE SEQUENCE [LARGE SCALE GENOMIC DNA]</scope>
    <source>
        <strain evidence="2 3">A-T 5661</strain>
    </source>
</reference>
<keyword evidence="1" id="KW-0732">Signal</keyword>
<feature type="signal peptide" evidence="1">
    <location>
        <begin position="1"/>
        <end position="19"/>
    </location>
</feature>
<dbReference type="EMBL" id="VIRS01000012">
    <property type="protein sequence ID" value="TQS43604.1"/>
    <property type="molecule type" value="Genomic_DNA"/>
</dbReference>
<evidence type="ECO:0000256" key="1">
    <source>
        <dbReference type="SAM" id="SignalP"/>
    </source>
</evidence>
<feature type="chain" id="PRO_5039060221" evidence="1">
    <location>
        <begin position="20"/>
        <end position="163"/>
    </location>
</feature>
<name>A0A545AQK8_9ACTN</name>
<protein>
    <submittedName>
        <fullName evidence="2">Uncharacterized protein</fullName>
    </submittedName>
</protein>
<dbReference type="Proteomes" id="UP000317982">
    <property type="component" value="Unassembled WGS sequence"/>
</dbReference>